<reference evidence="3 4" key="1">
    <citation type="submission" date="2020-08" db="EMBL/GenBank/DDBJ databases">
        <title>Genomic Encyclopedia of Type Strains, Phase IV (KMG-IV): sequencing the most valuable type-strain genomes for metagenomic binning, comparative biology and taxonomic classification.</title>
        <authorList>
            <person name="Goeker M."/>
        </authorList>
    </citation>
    <scope>NUCLEOTIDE SEQUENCE [LARGE SCALE GENOMIC DNA]</scope>
    <source>
        <strain evidence="3 4">DSM 7465</strain>
    </source>
</reference>
<keyword evidence="1" id="KW-0472">Membrane</keyword>
<organism evidence="3 4">
    <name type="scientific">Rhizorhapis suberifaciens</name>
    <name type="common">corky root of lettuce</name>
    <dbReference type="NCBI Taxonomy" id="13656"/>
    <lineage>
        <taxon>Bacteria</taxon>
        <taxon>Pseudomonadati</taxon>
        <taxon>Pseudomonadota</taxon>
        <taxon>Alphaproteobacteria</taxon>
        <taxon>Sphingomonadales</taxon>
        <taxon>Sphingomonadaceae</taxon>
        <taxon>Rhizorhapis</taxon>
    </lineage>
</organism>
<feature type="domain" description="ABC-type uncharacterised transport system" evidence="2">
    <location>
        <begin position="178"/>
        <end position="266"/>
    </location>
</feature>
<proteinExistence type="predicted"/>
<feature type="transmembrane region" description="Helical" evidence="1">
    <location>
        <begin position="29"/>
        <end position="47"/>
    </location>
</feature>
<name>A0A840HS10_9SPHN</name>
<dbReference type="Pfam" id="PF09822">
    <property type="entry name" value="ABC_transp_aux"/>
    <property type="match status" value="1"/>
</dbReference>
<keyword evidence="4" id="KW-1185">Reference proteome</keyword>
<keyword evidence="1" id="KW-1133">Transmembrane helix</keyword>
<comment type="caution">
    <text evidence="3">The sequence shown here is derived from an EMBL/GenBank/DDBJ whole genome shotgun (WGS) entry which is preliminary data.</text>
</comment>
<dbReference type="Proteomes" id="UP000575068">
    <property type="component" value="Unassembled WGS sequence"/>
</dbReference>
<keyword evidence="1" id="KW-0812">Transmembrane</keyword>
<gene>
    <name evidence="3" type="ORF">HNQ99_000656</name>
</gene>
<evidence type="ECO:0000313" key="4">
    <source>
        <dbReference type="Proteomes" id="UP000575068"/>
    </source>
</evidence>
<sequence length="405" mass="43905">MTAVILASLLYFPAGLVLGGVLATGQAEPLRWLSVGLYLAALLAFCLRRSGKRRRWCYGAAALCSGLAVLIFCGVAGRYWPWSHGLMLGVANFVLLALVDCLFRIRRAGSFVLAAMLVAGMLIPARAYLWPLNSPVPSLRPPLVIMTSLPIAPMQGRAIGDILRGEDGLNPVAALLSRHFQLRFIDFLSRDTLAGAKQLLLAHPRAMQPRELVALDDWVRGGGKVVILADPLLAWPSSFPLGDPRNPPVTSLLDPLLAHWGLELEPVRDGPVRKVLLNRRLLVTAGASRFSITSRTCATQADGLIARCHLASGTALVIADADLLNPARWMKGNRPDNLEINRTADNMQLLLQWLGVPQSHLAPPLAWIFSVNAMASGFAAALLPLLLLLFLPAAHGIIWNNARDR</sequence>
<dbReference type="RefSeq" id="WP_184474215.1">
    <property type="nucleotide sequence ID" value="NZ_JACHOV010000002.1"/>
</dbReference>
<feature type="transmembrane region" description="Helical" evidence="1">
    <location>
        <begin position="365"/>
        <end position="391"/>
    </location>
</feature>
<dbReference type="InterPro" id="IPR029062">
    <property type="entry name" value="Class_I_gatase-like"/>
</dbReference>
<dbReference type="AlphaFoldDB" id="A0A840HS10"/>
<dbReference type="EMBL" id="JACHOV010000002">
    <property type="protein sequence ID" value="MBB4640368.1"/>
    <property type="molecule type" value="Genomic_DNA"/>
</dbReference>
<accession>A0A840HS10</accession>
<dbReference type="Gene3D" id="3.40.50.880">
    <property type="match status" value="1"/>
</dbReference>
<dbReference type="InterPro" id="IPR019196">
    <property type="entry name" value="ABC_transp_unknown"/>
</dbReference>
<feature type="transmembrane region" description="Helical" evidence="1">
    <location>
        <begin position="110"/>
        <end position="130"/>
    </location>
</feature>
<feature type="transmembrane region" description="Helical" evidence="1">
    <location>
        <begin position="86"/>
        <end position="103"/>
    </location>
</feature>
<protein>
    <recommendedName>
        <fullName evidence="2">ABC-type uncharacterized transport system domain-containing protein</fullName>
    </recommendedName>
</protein>
<evidence type="ECO:0000313" key="3">
    <source>
        <dbReference type="EMBL" id="MBB4640368.1"/>
    </source>
</evidence>
<feature type="transmembrane region" description="Helical" evidence="1">
    <location>
        <begin position="59"/>
        <end position="80"/>
    </location>
</feature>
<evidence type="ECO:0000256" key="1">
    <source>
        <dbReference type="SAM" id="Phobius"/>
    </source>
</evidence>
<evidence type="ECO:0000259" key="2">
    <source>
        <dbReference type="Pfam" id="PF09822"/>
    </source>
</evidence>